<dbReference type="EMBL" id="JABXWT010000020">
    <property type="protein sequence ID" value="NVO58196.1"/>
    <property type="molecule type" value="Genomic_DNA"/>
</dbReference>
<feature type="compositionally biased region" description="Low complexity" evidence="1">
    <location>
        <begin position="274"/>
        <end position="293"/>
    </location>
</feature>
<organism evidence="4 5">
    <name type="scientific">Ruegeria haliotis</name>
    <dbReference type="NCBI Taxonomy" id="2747601"/>
    <lineage>
        <taxon>Bacteria</taxon>
        <taxon>Pseudomonadati</taxon>
        <taxon>Pseudomonadota</taxon>
        <taxon>Alphaproteobacteria</taxon>
        <taxon>Rhodobacterales</taxon>
        <taxon>Roseobacteraceae</taxon>
        <taxon>Ruegeria</taxon>
    </lineage>
</organism>
<dbReference type="InterPro" id="IPR036365">
    <property type="entry name" value="PGBD-like_sf"/>
</dbReference>
<evidence type="ECO:0000313" key="5">
    <source>
        <dbReference type="Proteomes" id="UP000630805"/>
    </source>
</evidence>
<accession>A0ABX2PVP4</accession>
<dbReference type="Gene3D" id="1.10.101.10">
    <property type="entry name" value="PGBD-like superfamily/PGBD"/>
    <property type="match status" value="1"/>
</dbReference>
<sequence length="437" mass="44778">MKKQSIATIVAASLAASVPITAAADTKDLLIGGVVGALIHKGITDNQKAKKQQSVVTQKPSSGTGVKSPASLNSQYTRAERIQIQSAFRDLGYNIGTVDGVLGKNSRVVISQYQSSLGSPQTGQLTRSQFVTLLSQVPGSTPVFARRELTRDEVRMLQQGLQTLGYYHGGIDGSNGPGTRGATNTFLAQQGMNPSTTTPVQGLVMARTAAGLQSPPYLYQEANGQNAIAQPQLQAGFGTQPQQANPFGAPAAQGFAPQNQQPQPNPVFGAPASQQPVQAFGAPVQQQPAAGQGSFVAAPATPQPVFGAPQQQQPTTSTPIFGAPQQQQTVTPQVTAPANTQQNLFAPAAPQQQAPQPSAPQGSGGQTTTLFAAGGGAATPAPQQQAPQSSLDIFLGTAQPQPAQPPGQIAGQTLPATTGGDLFNTPATLAVTSTVGN</sequence>
<keyword evidence="5" id="KW-1185">Reference proteome</keyword>
<feature type="region of interest" description="Disordered" evidence="1">
    <location>
        <begin position="347"/>
        <end position="419"/>
    </location>
</feature>
<evidence type="ECO:0000256" key="1">
    <source>
        <dbReference type="SAM" id="MobiDB-lite"/>
    </source>
</evidence>
<feature type="region of interest" description="Disordered" evidence="1">
    <location>
        <begin position="237"/>
        <end position="333"/>
    </location>
</feature>
<feature type="domain" description="Peptidoglycan binding-like" evidence="3">
    <location>
        <begin position="151"/>
        <end position="193"/>
    </location>
</feature>
<comment type="caution">
    <text evidence="4">The sequence shown here is derived from an EMBL/GenBank/DDBJ whole genome shotgun (WGS) entry which is preliminary data.</text>
</comment>
<feature type="compositionally biased region" description="Low complexity" evidence="1">
    <location>
        <begin position="309"/>
        <end position="333"/>
    </location>
</feature>
<name>A0ABX2PVP4_9RHOB</name>
<feature type="compositionally biased region" description="Low complexity" evidence="1">
    <location>
        <begin position="347"/>
        <end position="388"/>
    </location>
</feature>
<evidence type="ECO:0000256" key="2">
    <source>
        <dbReference type="SAM" id="SignalP"/>
    </source>
</evidence>
<protein>
    <submittedName>
        <fullName evidence="4">Peptidoglycan-binding protein</fullName>
    </submittedName>
</protein>
<dbReference type="InterPro" id="IPR036366">
    <property type="entry name" value="PGBDSf"/>
</dbReference>
<dbReference type="Pfam" id="PF01471">
    <property type="entry name" value="PG_binding_1"/>
    <property type="match status" value="2"/>
</dbReference>
<feature type="compositionally biased region" description="Polar residues" evidence="1">
    <location>
        <begin position="52"/>
        <end position="72"/>
    </location>
</feature>
<dbReference type="Proteomes" id="UP000630805">
    <property type="component" value="Unassembled WGS sequence"/>
</dbReference>
<reference evidence="4 5" key="1">
    <citation type="submission" date="2020-06" db="EMBL/GenBank/DDBJ databases">
        <authorList>
            <person name="Cao W.R."/>
        </authorList>
    </citation>
    <scope>NUCLEOTIDE SEQUENCE [LARGE SCALE GENOMIC DNA]</scope>
    <source>
        <strain evidence="4 5">B1Z28</strain>
    </source>
</reference>
<dbReference type="SUPFAM" id="SSF47090">
    <property type="entry name" value="PGBD-like"/>
    <property type="match status" value="2"/>
</dbReference>
<proteinExistence type="predicted"/>
<dbReference type="RefSeq" id="WP_176867241.1">
    <property type="nucleotide sequence ID" value="NZ_JABXWT010000020.1"/>
</dbReference>
<feature type="compositionally biased region" description="Low complexity" evidence="1">
    <location>
        <begin position="396"/>
        <end position="413"/>
    </location>
</feature>
<feature type="domain" description="Peptidoglycan binding-like" evidence="3">
    <location>
        <begin position="78"/>
        <end position="129"/>
    </location>
</feature>
<dbReference type="InterPro" id="IPR002477">
    <property type="entry name" value="Peptidoglycan-bd-like"/>
</dbReference>
<feature type="signal peptide" evidence="2">
    <location>
        <begin position="1"/>
        <end position="22"/>
    </location>
</feature>
<feature type="compositionally biased region" description="Low complexity" evidence="1">
    <location>
        <begin position="240"/>
        <end position="262"/>
    </location>
</feature>
<keyword evidence="2" id="KW-0732">Signal</keyword>
<gene>
    <name evidence="4" type="ORF">HW561_20595</name>
</gene>
<feature type="chain" id="PRO_5045303525" evidence="2">
    <location>
        <begin position="23"/>
        <end position="437"/>
    </location>
</feature>
<evidence type="ECO:0000259" key="3">
    <source>
        <dbReference type="Pfam" id="PF01471"/>
    </source>
</evidence>
<evidence type="ECO:0000313" key="4">
    <source>
        <dbReference type="EMBL" id="NVO58196.1"/>
    </source>
</evidence>
<feature type="region of interest" description="Disordered" evidence="1">
    <location>
        <begin position="49"/>
        <end position="72"/>
    </location>
</feature>